<feature type="compositionally biased region" description="Low complexity" evidence="1">
    <location>
        <begin position="16"/>
        <end position="47"/>
    </location>
</feature>
<dbReference type="KEGG" id="cfus:CYFUS_001095"/>
<dbReference type="Proteomes" id="UP000217257">
    <property type="component" value="Chromosome"/>
</dbReference>
<reference evidence="2 3" key="1">
    <citation type="submission" date="2017-06" db="EMBL/GenBank/DDBJ databases">
        <title>Sequencing and comparative analysis of myxobacterial genomes.</title>
        <authorList>
            <person name="Rupp O."/>
            <person name="Goesmann A."/>
            <person name="Sogaard-Andersen L."/>
        </authorList>
    </citation>
    <scope>NUCLEOTIDE SEQUENCE [LARGE SCALE GENOMIC DNA]</scope>
    <source>
        <strain evidence="2 3">DSM 52655</strain>
    </source>
</reference>
<accession>A0A250IWY7</accession>
<protein>
    <submittedName>
        <fullName evidence="2">Uncharacterized protein</fullName>
    </submittedName>
</protein>
<sequence>MPGRVRSPPAAPPPVATSASKPTTSPTPTAAANPTAGTTTPAGAKPADGFTAGKTSRMDKANNAMGLANNTVGLAQGGVSLAQSLSPSGGAGGAGASGGAGGAAQPGTVPGGFQQALAMAQQPMAAFQQLLGGLTGGQGGPAAAHQAATSALAGVNQLATSVLGGINKAAASGGISGAGATQMASTLMGGVGQIASTLMGGAQKLLGGLGGSHQAPGFGHGSPVGHASTQAAGQSSPAAMAGSASSAMAAGQGVLSGAAGMADMLKGGTGALAKAAGRFAPGLNIAVAGMDVANAAKTFKDPNATMGQKVTAGITAGGSVLAATNIPVVSQVGAAVSTVASLAGPAIEGLSGAAKSVTQGFKQLLGG</sequence>
<dbReference type="RefSeq" id="WP_157758254.1">
    <property type="nucleotide sequence ID" value="NZ_CP022098.1"/>
</dbReference>
<proteinExistence type="predicted"/>
<evidence type="ECO:0000256" key="1">
    <source>
        <dbReference type="SAM" id="MobiDB-lite"/>
    </source>
</evidence>
<feature type="region of interest" description="Disordered" evidence="1">
    <location>
        <begin position="1"/>
        <end position="56"/>
    </location>
</feature>
<organism evidence="2 3">
    <name type="scientific">Cystobacter fuscus</name>
    <dbReference type="NCBI Taxonomy" id="43"/>
    <lineage>
        <taxon>Bacteria</taxon>
        <taxon>Pseudomonadati</taxon>
        <taxon>Myxococcota</taxon>
        <taxon>Myxococcia</taxon>
        <taxon>Myxococcales</taxon>
        <taxon>Cystobacterineae</taxon>
        <taxon>Archangiaceae</taxon>
        <taxon>Cystobacter</taxon>
    </lineage>
</organism>
<feature type="region of interest" description="Disordered" evidence="1">
    <location>
        <begin position="86"/>
        <end position="107"/>
    </location>
</feature>
<evidence type="ECO:0000313" key="3">
    <source>
        <dbReference type="Proteomes" id="UP000217257"/>
    </source>
</evidence>
<name>A0A250IWY7_9BACT</name>
<evidence type="ECO:0000313" key="2">
    <source>
        <dbReference type="EMBL" id="ATB35681.1"/>
    </source>
</evidence>
<gene>
    <name evidence="2" type="ORF">CYFUS_001095</name>
</gene>
<dbReference type="AlphaFoldDB" id="A0A250IWY7"/>
<feature type="compositionally biased region" description="Gly residues" evidence="1">
    <location>
        <begin position="89"/>
        <end position="104"/>
    </location>
</feature>
<dbReference type="EMBL" id="CP022098">
    <property type="protein sequence ID" value="ATB35681.1"/>
    <property type="molecule type" value="Genomic_DNA"/>
</dbReference>
<feature type="region of interest" description="Disordered" evidence="1">
    <location>
        <begin position="213"/>
        <end position="238"/>
    </location>
</feature>